<dbReference type="GO" id="GO:0003677">
    <property type="term" value="F:DNA binding"/>
    <property type="evidence" value="ECO:0007669"/>
    <property type="project" value="UniProtKB-KW"/>
</dbReference>
<evidence type="ECO:0000256" key="1">
    <source>
        <dbReference type="ARBA" id="ARBA00004123"/>
    </source>
</evidence>
<gene>
    <name evidence="9" type="ORF">OLC1_LOCUS13293</name>
</gene>
<feature type="domain" description="TF-B3" evidence="8">
    <location>
        <begin position="568"/>
        <end position="659"/>
    </location>
</feature>
<dbReference type="SUPFAM" id="SSF101936">
    <property type="entry name" value="DNA-binding pseudobarrel domain"/>
    <property type="match status" value="2"/>
</dbReference>
<accession>A0AAV1D916</accession>
<feature type="compositionally biased region" description="Basic and acidic residues" evidence="7">
    <location>
        <begin position="18"/>
        <end position="42"/>
    </location>
</feature>
<evidence type="ECO:0000256" key="4">
    <source>
        <dbReference type="ARBA" id="ARBA00023163"/>
    </source>
</evidence>
<keyword evidence="10" id="KW-1185">Reference proteome</keyword>
<keyword evidence="2" id="KW-0805">Transcription regulation</keyword>
<dbReference type="GO" id="GO:0005634">
    <property type="term" value="C:nucleus"/>
    <property type="evidence" value="ECO:0007669"/>
    <property type="project" value="UniProtKB-SubCell"/>
</dbReference>
<organism evidence="9 10">
    <name type="scientific">Oldenlandia corymbosa var. corymbosa</name>
    <dbReference type="NCBI Taxonomy" id="529605"/>
    <lineage>
        <taxon>Eukaryota</taxon>
        <taxon>Viridiplantae</taxon>
        <taxon>Streptophyta</taxon>
        <taxon>Embryophyta</taxon>
        <taxon>Tracheophyta</taxon>
        <taxon>Spermatophyta</taxon>
        <taxon>Magnoliopsida</taxon>
        <taxon>eudicotyledons</taxon>
        <taxon>Gunneridae</taxon>
        <taxon>Pentapetalae</taxon>
        <taxon>asterids</taxon>
        <taxon>lamiids</taxon>
        <taxon>Gentianales</taxon>
        <taxon>Rubiaceae</taxon>
        <taxon>Rubioideae</taxon>
        <taxon>Spermacoceae</taxon>
        <taxon>Hedyotis-Oldenlandia complex</taxon>
        <taxon>Oldenlandia</taxon>
    </lineage>
</organism>
<sequence>MDGKSSSCWKFEMGEEEDLKREVKEEAVEEENHLQQEEHPQNPEKPTPENGDETTNCFLESWGFEMGKEALKCLVKEEGVEAVEEADNQQHPQNSDKPTSDADDNRTVDDFFASKVIGKGSRRTRSKSRKPRKLWMFGNFEVPSCAMNRTKEVKENLDPQCPSFVKMMRYSNVTQGFYLELPHTFSNMYMPKDDKECILEDEDGEEYEMKFLASRKRFSRGWKAFVTYQGLLEGDEVVFHLIGTCKFKVVVVRSTSLEVDGALGLLPLDKIMSRTESGRQFNEEEDTRTTSFVEFENFNIIINGMVLDFKISKSTRRKYYELCRARKTYLHVGFLKTISSSSAAEIISDTVGIADAIRSSNITTPKSEFAVWDQTLAGFELLGVEVGFLRTRVSKLAALSVELGNRACAKLYKKAKLEYNIAVEEIKTIEAKLQEVRQKRTRHDGDLLRLNKHIQRDESRFVEEVNAPWKRKTVMGRGSDEDYQQEQSGVEPSSDTDTDEDQMTIHQFVTSKGKHTTSDQQVRKGLGRRTKRKLKESRTVSHNHQVLPYVIARAEEIRAKLDHQYPCFGKIMLRSHVTQGFWMSFPTDFCRDHMPKFDDTYILEDEDGEEYETRFLASRLGLSKGWRGFTISQKLLEGDVLLFHLVEPRKFKVYIVRSTSFGEVDGAIIRLPQLEESSNEKEFGGEIHEDGNGDLEEGEKSTAFVDFQDFNIKFNGMVLDFEEIPDMRLKYYELCHAQKSYLHDGLLKTISSSSAVDIISDTVEIASAIKSSTVSTPSSLFTLWDQTLAAFEMLGIKVGFLRARVKKLVALSKQAKDTRHAKRYKHATAEYNHIEEEAKSLEAKLLELQQEKMELQCEIETLKDHIQMDESRFLEEAKAPW</sequence>
<keyword evidence="3" id="KW-0238">DNA-binding</keyword>
<feature type="compositionally biased region" description="Basic and acidic residues" evidence="7">
    <location>
        <begin position="98"/>
        <end position="108"/>
    </location>
</feature>
<dbReference type="Gene3D" id="2.40.330.10">
    <property type="entry name" value="DNA-binding pseudobarrel domain"/>
    <property type="match status" value="2"/>
</dbReference>
<evidence type="ECO:0000256" key="5">
    <source>
        <dbReference type="ARBA" id="ARBA00023242"/>
    </source>
</evidence>
<dbReference type="SMART" id="SM01019">
    <property type="entry name" value="B3"/>
    <property type="match status" value="2"/>
</dbReference>
<evidence type="ECO:0000259" key="8">
    <source>
        <dbReference type="PROSITE" id="PS50863"/>
    </source>
</evidence>
<proteinExistence type="predicted"/>
<evidence type="ECO:0000256" key="7">
    <source>
        <dbReference type="SAM" id="MobiDB-lite"/>
    </source>
</evidence>
<feature type="region of interest" description="Disordered" evidence="7">
    <location>
        <begin position="473"/>
        <end position="538"/>
    </location>
</feature>
<keyword evidence="6" id="KW-0175">Coiled coil</keyword>
<dbReference type="AlphaFoldDB" id="A0AAV1D916"/>
<dbReference type="CDD" id="cd10017">
    <property type="entry name" value="B3_DNA"/>
    <property type="match status" value="2"/>
</dbReference>
<name>A0AAV1D916_OLDCO</name>
<protein>
    <submittedName>
        <fullName evidence="9">OLC1v1003004C1</fullName>
    </submittedName>
</protein>
<dbReference type="EMBL" id="OX459121">
    <property type="protein sequence ID" value="CAI9104351.1"/>
    <property type="molecule type" value="Genomic_DNA"/>
</dbReference>
<evidence type="ECO:0000256" key="2">
    <source>
        <dbReference type="ARBA" id="ARBA00023015"/>
    </source>
</evidence>
<dbReference type="PANTHER" id="PTHR31391">
    <property type="entry name" value="B3 DOMAIN-CONTAINING PROTEIN OS11G0197600-RELATED"/>
    <property type="match status" value="1"/>
</dbReference>
<reference evidence="9" key="1">
    <citation type="submission" date="2023-03" db="EMBL/GenBank/DDBJ databases">
        <authorList>
            <person name="Julca I."/>
        </authorList>
    </citation>
    <scope>NUCLEOTIDE SEQUENCE</scope>
</reference>
<evidence type="ECO:0000256" key="6">
    <source>
        <dbReference type="SAM" id="Coils"/>
    </source>
</evidence>
<dbReference type="InterPro" id="IPR044837">
    <property type="entry name" value="REM16-like"/>
</dbReference>
<keyword evidence="5" id="KW-0539">Nucleus</keyword>
<feature type="region of interest" description="Disordered" evidence="7">
    <location>
        <begin position="82"/>
        <end position="108"/>
    </location>
</feature>
<dbReference type="PROSITE" id="PS50863">
    <property type="entry name" value="B3"/>
    <property type="match status" value="2"/>
</dbReference>
<evidence type="ECO:0000313" key="10">
    <source>
        <dbReference type="Proteomes" id="UP001161247"/>
    </source>
</evidence>
<dbReference type="Pfam" id="PF02362">
    <property type="entry name" value="B3"/>
    <property type="match status" value="2"/>
</dbReference>
<dbReference type="InterPro" id="IPR015300">
    <property type="entry name" value="DNA-bd_pseudobarrel_sf"/>
</dbReference>
<feature type="region of interest" description="Disordered" evidence="7">
    <location>
        <begin position="1"/>
        <end position="58"/>
    </location>
</feature>
<feature type="coiled-coil region" evidence="6">
    <location>
        <begin position="412"/>
        <end position="439"/>
    </location>
</feature>
<evidence type="ECO:0000313" key="9">
    <source>
        <dbReference type="EMBL" id="CAI9104351.1"/>
    </source>
</evidence>
<feature type="compositionally biased region" description="Basic residues" evidence="7">
    <location>
        <begin position="525"/>
        <end position="535"/>
    </location>
</feature>
<feature type="coiled-coil region" evidence="6">
    <location>
        <begin position="824"/>
        <end position="872"/>
    </location>
</feature>
<keyword evidence="4" id="KW-0804">Transcription</keyword>
<dbReference type="InterPro" id="IPR003340">
    <property type="entry name" value="B3_DNA-bd"/>
</dbReference>
<dbReference type="Proteomes" id="UP001161247">
    <property type="component" value="Chromosome 4"/>
</dbReference>
<feature type="domain" description="TF-B3" evidence="8">
    <location>
        <begin position="164"/>
        <end position="255"/>
    </location>
</feature>
<dbReference type="PANTHER" id="PTHR31391:SF101">
    <property type="entry name" value="B3 DOMAIN-CONTAINING PROTEIN OS01G0234100"/>
    <property type="match status" value="1"/>
</dbReference>
<evidence type="ECO:0000256" key="3">
    <source>
        <dbReference type="ARBA" id="ARBA00023125"/>
    </source>
</evidence>
<comment type="subcellular location">
    <subcellularLocation>
        <location evidence="1">Nucleus</location>
    </subcellularLocation>
</comment>